<dbReference type="PROSITE" id="PS50943">
    <property type="entry name" value="HTH_CROC1"/>
    <property type="match status" value="1"/>
</dbReference>
<sequence length="114" mass="12777">MPKKFAVMIGRIKAVLAYSNMTETQFAKRLGVTQSSLNRVMRGATEISFKLVNAILTEFDEISAEWLMRGTGTMLAEDNRAADAKRIDGLVDVVAMQQEIIKNLQEKIKQLQNS</sequence>
<dbReference type="AlphaFoldDB" id="A0A6L5XC04"/>
<protein>
    <submittedName>
        <fullName evidence="2">Helix-turn-helix transcriptional regulator</fullName>
    </submittedName>
</protein>
<dbReference type="EMBL" id="VULT01000001">
    <property type="protein sequence ID" value="MSS16244.1"/>
    <property type="molecule type" value="Genomic_DNA"/>
</dbReference>
<evidence type="ECO:0000259" key="1">
    <source>
        <dbReference type="PROSITE" id="PS50943"/>
    </source>
</evidence>
<dbReference type="SMART" id="SM00530">
    <property type="entry name" value="HTH_XRE"/>
    <property type="match status" value="1"/>
</dbReference>
<comment type="caution">
    <text evidence="2">The sequence shown here is derived from an EMBL/GenBank/DDBJ whole genome shotgun (WGS) entry which is preliminary data.</text>
</comment>
<evidence type="ECO:0000313" key="2">
    <source>
        <dbReference type="EMBL" id="MSS16244.1"/>
    </source>
</evidence>
<reference evidence="2 3" key="1">
    <citation type="submission" date="2019-08" db="EMBL/GenBank/DDBJ databases">
        <title>In-depth cultivation of the pig gut microbiome towards novel bacterial diversity and tailored functional studies.</title>
        <authorList>
            <person name="Wylensek D."/>
            <person name="Hitch T.C.A."/>
            <person name="Clavel T."/>
        </authorList>
    </citation>
    <scope>NUCLEOTIDE SEQUENCE [LARGE SCALE GENOMIC DNA]</scope>
    <source>
        <strain evidence="2 3">Oil-RF-744-WCA-WT-10</strain>
    </source>
</reference>
<dbReference type="Pfam" id="PF01381">
    <property type="entry name" value="HTH_3"/>
    <property type="match status" value="1"/>
</dbReference>
<dbReference type="InterPro" id="IPR001387">
    <property type="entry name" value="Cro/C1-type_HTH"/>
</dbReference>
<dbReference type="Proteomes" id="UP000483362">
    <property type="component" value="Unassembled WGS sequence"/>
</dbReference>
<dbReference type="Gene3D" id="1.10.260.40">
    <property type="entry name" value="lambda repressor-like DNA-binding domains"/>
    <property type="match status" value="1"/>
</dbReference>
<dbReference type="InterPro" id="IPR010982">
    <property type="entry name" value="Lambda_DNA-bd_dom_sf"/>
</dbReference>
<gene>
    <name evidence="2" type="ORF">FYJ29_00420</name>
</gene>
<dbReference type="GO" id="GO:0003677">
    <property type="term" value="F:DNA binding"/>
    <property type="evidence" value="ECO:0007669"/>
    <property type="project" value="InterPro"/>
</dbReference>
<keyword evidence="3" id="KW-1185">Reference proteome</keyword>
<proteinExistence type="predicted"/>
<evidence type="ECO:0000313" key="3">
    <source>
        <dbReference type="Proteomes" id="UP000483362"/>
    </source>
</evidence>
<dbReference type="SUPFAM" id="SSF47413">
    <property type="entry name" value="lambda repressor-like DNA-binding domains"/>
    <property type="match status" value="1"/>
</dbReference>
<feature type="domain" description="HTH cro/C1-type" evidence="1">
    <location>
        <begin position="12"/>
        <end position="67"/>
    </location>
</feature>
<organism evidence="2 3">
    <name type="scientific">Sodaliphilus pleomorphus</name>
    <dbReference type="NCBI Taxonomy" id="2606626"/>
    <lineage>
        <taxon>Bacteria</taxon>
        <taxon>Pseudomonadati</taxon>
        <taxon>Bacteroidota</taxon>
        <taxon>Bacteroidia</taxon>
        <taxon>Bacteroidales</taxon>
        <taxon>Muribaculaceae</taxon>
        <taxon>Sodaliphilus</taxon>
    </lineage>
</organism>
<dbReference type="CDD" id="cd00093">
    <property type="entry name" value="HTH_XRE"/>
    <property type="match status" value="1"/>
</dbReference>
<accession>A0A6L5XC04</accession>
<name>A0A6L5XC04_9BACT</name>